<dbReference type="SUPFAM" id="SSF57850">
    <property type="entry name" value="RING/U-box"/>
    <property type="match status" value="1"/>
</dbReference>
<evidence type="ECO:0000256" key="6">
    <source>
        <dbReference type="ARBA" id="ARBA00022692"/>
    </source>
</evidence>
<comment type="pathway">
    <text evidence="3">Protein modification; protein ubiquitination.</text>
</comment>
<comment type="catalytic activity">
    <reaction evidence="1">
        <text>S-ubiquitinyl-[E2 ubiquitin-conjugating enzyme]-L-cysteine + [acceptor protein]-L-lysine = [E2 ubiquitin-conjugating enzyme]-L-cysteine + N(6)-ubiquitinyl-[acceptor protein]-L-lysine.</text>
        <dbReference type="EC" id="2.3.2.27"/>
    </reaction>
</comment>
<keyword evidence="12" id="KW-0472">Membrane</keyword>
<evidence type="ECO:0000256" key="5">
    <source>
        <dbReference type="ARBA" id="ARBA00022679"/>
    </source>
</evidence>
<evidence type="ECO:0000256" key="9">
    <source>
        <dbReference type="ARBA" id="ARBA00022786"/>
    </source>
</evidence>
<keyword evidence="11" id="KW-1133">Transmembrane helix</keyword>
<proteinExistence type="inferred from homology"/>
<dbReference type="Gene3D" id="3.30.40.10">
    <property type="entry name" value="Zinc/RING finger domain, C3HC4 (zinc finger)"/>
    <property type="match status" value="1"/>
</dbReference>
<dbReference type="Proteomes" id="UP001227230">
    <property type="component" value="Chromosome 11"/>
</dbReference>
<dbReference type="PROSITE" id="PS50089">
    <property type="entry name" value="ZF_RING_2"/>
    <property type="match status" value="1"/>
</dbReference>
<evidence type="ECO:0000256" key="15">
    <source>
        <dbReference type="SAM" id="MobiDB-lite"/>
    </source>
</evidence>
<evidence type="ECO:0000313" key="17">
    <source>
        <dbReference type="EMBL" id="WJZ98479.1"/>
    </source>
</evidence>
<keyword evidence="8 14" id="KW-0863">Zinc-finger</keyword>
<keyword evidence="10" id="KW-0862">Zinc</keyword>
<dbReference type="PANTHER" id="PTHR45768:SF16">
    <property type="entry name" value="E3 UBIQUITIN-PROTEIN LIGASE ATL4"/>
    <property type="match status" value="1"/>
</dbReference>
<evidence type="ECO:0000256" key="4">
    <source>
        <dbReference type="ARBA" id="ARBA00012483"/>
    </source>
</evidence>
<evidence type="ECO:0000256" key="14">
    <source>
        <dbReference type="PROSITE-ProRule" id="PRU00175"/>
    </source>
</evidence>
<dbReference type="InterPro" id="IPR001841">
    <property type="entry name" value="Znf_RING"/>
</dbReference>
<comment type="similarity">
    <text evidence="13">Belongs to the RING-type zinc finger family. ATL subfamily.</text>
</comment>
<keyword evidence="7" id="KW-0479">Metal-binding</keyword>
<evidence type="ECO:0000256" key="8">
    <source>
        <dbReference type="ARBA" id="ARBA00022771"/>
    </source>
</evidence>
<dbReference type="Pfam" id="PF13639">
    <property type="entry name" value="zf-RING_2"/>
    <property type="match status" value="1"/>
</dbReference>
<evidence type="ECO:0000313" key="18">
    <source>
        <dbReference type="Proteomes" id="UP001227230"/>
    </source>
</evidence>
<evidence type="ECO:0000256" key="1">
    <source>
        <dbReference type="ARBA" id="ARBA00000900"/>
    </source>
</evidence>
<evidence type="ECO:0000259" key="16">
    <source>
        <dbReference type="PROSITE" id="PS50089"/>
    </source>
</evidence>
<gene>
    <name evidence="17" type="ORF">VitviT2T_016995</name>
</gene>
<reference evidence="17 18" key="1">
    <citation type="journal article" date="2023" name="Hortic Res">
        <title>The complete reference genome for grapevine (Vitis vinifera L.) genetics and breeding.</title>
        <authorList>
            <person name="Shi X."/>
            <person name="Cao S."/>
            <person name="Wang X."/>
            <person name="Huang S."/>
            <person name="Wang Y."/>
            <person name="Liu Z."/>
            <person name="Liu W."/>
            <person name="Leng X."/>
            <person name="Peng Y."/>
            <person name="Wang N."/>
            <person name="Wang Y."/>
            <person name="Ma Z."/>
            <person name="Xu X."/>
            <person name="Zhang F."/>
            <person name="Xue H."/>
            <person name="Zhong H."/>
            <person name="Wang Y."/>
            <person name="Zhang K."/>
            <person name="Velt A."/>
            <person name="Avia K."/>
            <person name="Holtgrawe D."/>
            <person name="Grimplet J."/>
            <person name="Matus J.T."/>
            <person name="Ware D."/>
            <person name="Wu X."/>
            <person name="Wang H."/>
            <person name="Liu C."/>
            <person name="Fang Y."/>
            <person name="Rustenholz C."/>
            <person name="Cheng Z."/>
            <person name="Xiao H."/>
            <person name="Zhou Y."/>
        </authorList>
    </citation>
    <scope>NUCLEOTIDE SEQUENCE [LARGE SCALE GENOMIC DNA]</scope>
    <source>
        <strain evidence="18">cv. Pinot noir / PN40024</strain>
        <tissue evidence="17">Leaf</tissue>
    </source>
</reference>
<feature type="domain" description="RING-type" evidence="16">
    <location>
        <begin position="50"/>
        <end position="92"/>
    </location>
</feature>
<evidence type="ECO:0000256" key="3">
    <source>
        <dbReference type="ARBA" id="ARBA00004906"/>
    </source>
</evidence>
<evidence type="ECO:0000256" key="2">
    <source>
        <dbReference type="ARBA" id="ARBA00004167"/>
    </source>
</evidence>
<keyword evidence="6" id="KW-0812">Transmembrane</keyword>
<evidence type="ECO:0000256" key="11">
    <source>
        <dbReference type="ARBA" id="ARBA00022989"/>
    </source>
</evidence>
<keyword evidence="9" id="KW-0833">Ubl conjugation pathway</keyword>
<feature type="region of interest" description="Disordered" evidence="15">
    <location>
        <begin position="1"/>
        <end position="26"/>
    </location>
</feature>
<keyword evidence="5" id="KW-0808">Transferase</keyword>
<organism evidence="17 18">
    <name type="scientific">Vitis vinifera</name>
    <name type="common">Grape</name>
    <dbReference type="NCBI Taxonomy" id="29760"/>
    <lineage>
        <taxon>Eukaryota</taxon>
        <taxon>Viridiplantae</taxon>
        <taxon>Streptophyta</taxon>
        <taxon>Embryophyta</taxon>
        <taxon>Tracheophyta</taxon>
        <taxon>Spermatophyta</taxon>
        <taxon>Magnoliopsida</taxon>
        <taxon>eudicotyledons</taxon>
        <taxon>Gunneridae</taxon>
        <taxon>Pentapetalae</taxon>
        <taxon>rosids</taxon>
        <taxon>Vitales</taxon>
        <taxon>Vitaceae</taxon>
        <taxon>Viteae</taxon>
        <taxon>Vitis</taxon>
    </lineage>
</organism>
<evidence type="ECO:0000256" key="7">
    <source>
        <dbReference type="ARBA" id="ARBA00022723"/>
    </source>
</evidence>
<dbReference type="PANTHER" id="PTHR45768">
    <property type="entry name" value="E3 UBIQUITIN-PROTEIN LIGASE RNF13-LIKE"/>
    <property type="match status" value="1"/>
</dbReference>
<protein>
    <recommendedName>
        <fullName evidence="4">RING-type E3 ubiquitin transferase</fullName>
        <ecNumber evidence="4">2.3.2.27</ecNumber>
    </recommendedName>
</protein>
<dbReference type="EC" id="2.3.2.27" evidence="4"/>
<accession>A0ABY9CT38</accession>
<sequence length="124" mass="13746">MTDALSPPADSDRRFSSRRVSPEDLSLNDSLPFFTFCSVRGHNSFSASGCAVCPSKFEPHDQLRLLSICYHAFHARYIDAWLTSNKTCPLCRSPIFATEADFMKAILTSMNAGDSFRIELGSVS</sequence>
<dbReference type="InterPro" id="IPR013083">
    <property type="entry name" value="Znf_RING/FYVE/PHD"/>
</dbReference>
<comment type="subcellular location">
    <subcellularLocation>
        <location evidence="2">Membrane</location>
        <topology evidence="2">Single-pass membrane protein</topology>
    </subcellularLocation>
</comment>
<evidence type="ECO:0000256" key="12">
    <source>
        <dbReference type="ARBA" id="ARBA00023136"/>
    </source>
</evidence>
<keyword evidence="18" id="KW-1185">Reference proteome</keyword>
<dbReference type="EMBL" id="CP126658">
    <property type="protein sequence ID" value="WJZ98479.1"/>
    <property type="molecule type" value="Genomic_DNA"/>
</dbReference>
<evidence type="ECO:0000256" key="13">
    <source>
        <dbReference type="ARBA" id="ARBA00024209"/>
    </source>
</evidence>
<name>A0ABY9CT38_VITVI</name>
<evidence type="ECO:0000256" key="10">
    <source>
        <dbReference type="ARBA" id="ARBA00022833"/>
    </source>
</evidence>